<organism evidence="4 5">
    <name type="scientific">Streptomyces toxytricini</name>
    <name type="common">Actinomyces toxytricini</name>
    <dbReference type="NCBI Taxonomy" id="67369"/>
    <lineage>
        <taxon>Bacteria</taxon>
        <taxon>Bacillati</taxon>
        <taxon>Actinomycetota</taxon>
        <taxon>Actinomycetes</taxon>
        <taxon>Kitasatosporales</taxon>
        <taxon>Streptomycetaceae</taxon>
        <taxon>Streptomyces</taxon>
    </lineage>
</organism>
<feature type="compositionally biased region" description="Basic residues" evidence="1">
    <location>
        <begin position="274"/>
        <end position="283"/>
    </location>
</feature>
<feature type="chain" id="PRO_5047503743" description="DUF916 domain-containing protein" evidence="3">
    <location>
        <begin position="30"/>
        <end position="301"/>
    </location>
</feature>
<reference evidence="4 5" key="1">
    <citation type="submission" date="2024-10" db="EMBL/GenBank/DDBJ databases">
        <title>The Natural Products Discovery Center: Release of the First 8490 Sequenced Strains for Exploring Actinobacteria Biosynthetic Diversity.</title>
        <authorList>
            <person name="Kalkreuter E."/>
            <person name="Kautsar S.A."/>
            <person name="Yang D."/>
            <person name="Bader C.D."/>
            <person name="Teijaro C.N."/>
            <person name="Fluegel L."/>
            <person name="Davis C.M."/>
            <person name="Simpson J.R."/>
            <person name="Lauterbach L."/>
            <person name="Steele A.D."/>
            <person name="Gui C."/>
            <person name="Meng S."/>
            <person name="Li G."/>
            <person name="Viehrig K."/>
            <person name="Ye F."/>
            <person name="Su P."/>
            <person name="Kiefer A.F."/>
            <person name="Nichols A."/>
            <person name="Cepeda A.J."/>
            <person name="Yan W."/>
            <person name="Fan B."/>
            <person name="Jiang Y."/>
            <person name="Adhikari A."/>
            <person name="Zheng C.-J."/>
            <person name="Schuster L."/>
            <person name="Cowan T.M."/>
            <person name="Smanski M.J."/>
            <person name="Chevrette M.G."/>
            <person name="De Carvalho L.P.S."/>
            <person name="Shen B."/>
        </authorList>
    </citation>
    <scope>NUCLEOTIDE SEQUENCE [LARGE SCALE GENOMIC DNA]</scope>
    <source>
        <strain evidence="4 5">NPDC087220</strain>
    </source>
</reference>
<keyword evidence="2" id="KW-1133">Transmembrane helix</keyword>
<comment type="caution">
    <text evidence="4">The sequence shown here is derived from an EMBL/GenBank/DDBJ whole genome shotgun (WGS) entry which is preliminary data.</text>
</comment>
<feature type="signal peptide" evidence="3">
    <location>
        <begin position="1"/>
        <end position="29"/>
    </location>
</feature>
<keyword evidence="2" id="KW-0472">Membrane</keyword>
<protein>
    <recommendedName>
        <fullName evidence="6">DUF916 domain-containing protein</fullName>
    </recommendedName>
</protein>
<sequence>MPVPRRPRSRRAASVLPLLLLLGAAPARAADGPGWSAAPEPGAAGSAPRPAFYLAGAPGAVLEDRLTLANASDRPRTLTLRGAEAAGSWISFGGAASVTVPPRTRAAVPFTVTVPPAALPGDRRAAVVAAEAGREEAVRVHLRVGGPTLAALTVEDVEVRGRGARTEVAYTLANRGNVPLAPRVSVRAEGLFGPLPGRPERALPAEVPPGGRVRLAEPWPGAPRLGAADVTLTATAPGAAPATATASARFAPGGPAAGAGAVLALGGAAALGLARRRHARRRPPVPAPGPEPAPAPTGARA</sequence>
<evidence type="ECO:0000313" key="4">
    <source>
        <dbReference type="EMBL" id="MFJ2825007.1"/>
    </source>
</evidence>
<dbReference type="Proteomes" id="UP001617351">
    <property type="component" value="Unassembled WGS sequence"/>
</dbReference>
<feature type="region of interest" description="Disordered" evidence="1">
    <location>
        <begin position="273"/>
        <end position="301"/>
    </location>
</feature>
<feature type="compositionally biased region" description="Pro residues" evidence="1">
    <location>
        <begin position="284"/>
        <end position="295"/>
    </location>
</feature>
<evidence type="ECO:0000256" key="2">
    <source>
        <dbReference type="SAM" id="Phobius"/>
    </source>
</evidence>
<keyword evidence="3" id="KW-0732">Signal</keyword>
<evidence type="ECO:0000256" key="1">
    <source>
        <dbReference type="SAM" id="MobiDB-lite"/>
    </source>
</evidence>
<dbReference type="EMBL" id="JBIUYY010000015">
    <property type="protein sequence ID" value="MFJ2825007.1"/>
    <property type="molecule type" value="Genomic_DNA"/>
</dbReference>
<evidence type="ECO:0000256" key="3">
    <source>
        <dbReference type="SAM" id="SignalP"/>
    </source>
</evidence>
<dbReference type="RefSeq" id="WP_402385934.1">
    <property type="nucleotide sequence ID" value="NZ_JBIUYY010000015.1"/>
</dbReference>
<keyword evidence="2" id="KW-0812">Transmembrane</keyword>
<evidence type="ECO:0008006" key="6">
    <source>
        <dbReference type="Google" id="ProtNLM"/>
    </source>
</evidence>
<name>A0ABW8ESE5_STRT5</name>
<keyword evidence="5" id="KW-1185">Reference proteome</keyword>
<proteinExistence type="predicted"/>
<accession>A0ABW8ESE5</accession>
<feature type="transmembrane region" description="Helical" evidence="2">
    <location>
        <begin position="256"/>
        <end position="274"/>
    </location>
</feature>
<evidence type="ECO:0000313" key="5">
    <source>
        <dbReference type="Proteomes" id="UP001617351"/>
    </source>
</evidence>
<gene>
    <name evidence="4" type="ORF">ACIO7M_28430</name>
</gene>